<comment type="subcellular location">
    <subcellularLocation>
        <location evidence="1">Membrane</location>
        <topology evidence="1">Single-pass membrane protein</topology>
    </subcellularLocation>
</comment>
<dbReference type="GO" id="GO:0015628">
    <property type="term" value="P:protein secretion by the type II secretion system"/>
    <property type="evidence" value="ECO:0007669"/>
    <property type="project" value="TreeGrafter"/>
</dbReference>
<protein>
    <recommendedName>
        <fullName evidence="10">N-terminal cleavage protein</fullName>
    </recommendedName>
</protein>
<gene>
    <name evidence="8" type="ORF">BG55_14905</name>
</gene>
<evidence type="ECO:0000256" key="6">
    <source>
        <dbReference type="SAM" id="MobiDB-lite"/>
    </source>
</evidence>
<organism evidence="8 9">
    <name type="scientific">Erwinia mallotivora</name>
    <dbReference type="NCBI Taxonomy" id="69222"/>
    <lineage>
        <taxon>Bacteria</taxon>
        <taxon>Pseudomonadati</taxon>
        <taxon>Pseudomonadota</taxon>
        <taxon>Gammaproteobacteria</taxon>
        <taxon>Enterobacterales</taxon>
        <taxon>Erwiniaceae</taxon>
        <taxon>Erwinia</taxon>
    </lineage>
</organism>
<evidence type="ECO:0000313" key="9">
    <source>
        <dbReference type="Proteomes" id="UP000019918"/>
    </source>
</evidence>
<evidence type="ECO:0000256" key="4">
    <source>
        <dbReference type="ARBA" id="ARBA00022989"/>
    </source>
</evidence>
<dbReference type="EMBL" id="JFHN01000053">
    <property type="protein sequence ID" value="EXU74993.1"/>
    <property type="molecule type" value="Genomic_DNA"/>
</dbReference>
<evidence type="ECO:0000256" key="5">
    <source>
        <dbReference type="ARBA" id="ARBA00023136"/>
    </source>
</evidence>
<dbReference type="PROSITE" id="PS00409">
    <property type="entry name" value="PROKAR_NTER_METHYL"/>
    <property type="match status" value="1"/>
</dbReference>
<dbReference type="NCBIfam" id="TIGR02532">
    <property type="entry name" value="IV_pilin_GFxxxE"/>
    <property type="match status" value="1"/>
</dbReference>
<evidence type="ECO:0000313" key="8">
    <source>
        <dbReference type="EMBL" id="EXU74993.1"/>
    </source>
</evidence>
<dbReference type="InterPro" id="IPR012902">
    <property type="entry name" value="N_methyl_site"/>
</dbReference>
<dbReference type="PANTHER" id="PTHR39583:SF3">
    <property type="entry name" value="PREPILIN PEPTIDASE-DEPENDENT PROTEIN B"/>
    <property type="match status" value="1"/>
</dbReference>
<keyword evidence="4 7" id="KW-1133">Transmembrane helix</keyword>
<keyword evidence="9" id="KW-1185">Reference proteome</keyword>
<keyword evidence="5 7" id="KW-0472">Membrane</keyword>
<evidence type="ECO:0000256" key="2">
    <source>
        <dbReference type="ARBA" id="ARBA00022481"/>
    </source>
</evidence>
<dbReference type="InterPro" id="IPR016419">
    <property type="entry name" value="Prepilin_Pept-dep_B_prd"/>
</dbReference>
<accession>A0A014N6F1</accession>
<feature type="transmembrane region" description="Helical" evidence="7">
    <location>
        <begin position="34"/>
        <end position="52"/>
    </location>
</feature>
<dbReference type="Pfam" id="PF07963">
    <property type="entry name" value="N_methyl"/>
    <property type="match status" value="1"/>
</dbReference>
<evidence type="ECO:0008006" key="10">
    <source>
        <dbReference type="Google" id="ProtNLM"/>
    </source>
</evidence>
<name>A0A014N6F1_9GAMM</name>
<evidence type="ECO:0000256" key="7">
    <source>
        <dbReference type="SAM" id="Phobius"/>
    </source>
</evidence>
<keyword evidence="2" id="KW-0488">Methylation</keyword>
<sequence length="203" mass="22393">MRPVSDTLSSRHAQESASARTSAHKTGGFTLPEMLIALAISAVLLIGAARFLPQLQLADLRMLLMVQLHEELRLMMATLEKAVRRAGYCRGECGAAGLTLGQQGSCLLLRWDENSNGKWEGVENDRSDYYGYRLRQGNLEMQRGVTECSSSGWEKLNDPATVTISEFQVLRTGAQIRIRLGGYVLAAPHSPLMLESWLTANNL</sequence>
<dbReference type="OrthoDB" id="7059546at2"/>
<proteinExistence type="predicted"/>
<keyword evidence="3 7" id="KW-0812">Transmembrane</keyword>
<reference evidence="8 9" key="1">
    <citation type="submission" date="2014-02" db="EMBL/GenBank/DDBJ databases">
        <title>Draft genome of Erwinia mallotivora strain BT-MARDI, a papaya dieback pathogen.</title>
        <authorList>
            <person name="Redzuan R."/>
            <person name="Abu Bakar N."/>
            <person name="Badrun R."/>
            <person name="Mohd Raih M.F."/>
            <person name="Rozano L."/>
            <person name="Mat Amin N."/>
        </authorList>
    </citation>
    <scope>NUCLEOTIDE SEQUENCE [LARGE SCALE GENOMIC DNA]</scope>
    <source>
        <strain evidence="8 9">BT-MARDI</strain>
    </source>
</reference>
<dbReference type="PATRIC" id="fig|69222.5.peg.3057"/>
<dbReference type="PANTHER" id="PTHR39583">
    <property type="entry name" value="TYPE II SECRETION SYSTEM PROTEIN J-RELATED"/>
    <property type="match status" value="1"/>
</dbReference>
<dbReference type="Proteomes" id="UP000019918">
    <property type="component" value="Unassembled WGS sequence"/>
</dbReference>
<dbReference type="STRING" id="69222.BG55_14905"/>
<dbReference type="PIRSF" id="PIRSF004525">
    <property type="entry name" value="Pilin_peptidase-dep_B_prd"/>
    <property type="match status" value="1"/>
</dbReference>
<evidence type="ECO:0000256" key="1">
    <source>
        <dbReference type="ARBA" id="ARBA00004167"/>
    </source>
</evidence>
<feature type="compositionally biased region" description="Polar residues" evidence="6">
    <location>
        <begin position="1"/>
        <end position="21"/>
    </location>
</feature>
<comment type="caution">
    <text evidence="8">The sequence shown here is derived from an EMBL/GenBank/DDBJ whole genome shotgun (WGS) entry which is preliminary data.</text>
</comment>
<feature type="region of interest" description="Disordered" evidence="6">
    <location>
        <begin position="1"/>
        <end position="24"/>
    </location>
</feature>
<dbReference type="GO" id="GO:0016020">
    <property type="term" value="C:membrane"/>
    <property type="evidence" value="ECO:0007669"/>
    <property type="project" value="UniProtKB-SubCell"/>
</dbReference>
<evidence type="ECO:0000256" key="3">
    <source>
        <dbReference type="ARBA" id="ARBA00022692"/>
    </source>
</evidence>
<dbReference type="AlphaFoldDB" id="A0A014N6F1"/>
<dbReference type="InterPro" id="IPR051621">
    <property type="entry name" value="T2SS_protein_J"/>
</dbReference>
<dbReference type="NCBIfam" id="NF007848">
    <property type="entry name" value="PRK10557.1"/>
    <property type="match status" value="1"/>
</dbReference>